<keyword evidence="1" id="KW-0732">Signal</keyword>
<dbReference type="SMART" id="SM00108">
    <property type="entry name" value="B_lectin"/>
    <property type="match status" value="1"/>
</dbReference>
<reference evidence="6" key="1">
    <citation type="journal article" date="2019" name="Gigascience">
        <title>De novo genome assembly of the endangered Acer yangbiense, a plant species with extremely small populations endemic to Yunnan Province, China.</title>
        <authorList>
            <person name="Yang J."/>
            <person name="Wariss H.M."/>
            <person name="Tao L."/>
            <person name="Zhang R."/>
            <person name="Yun Q."/>
            <person name="Hollingsworth P."/>
            <person name="Dao Z."/>
            <person name="Luo G."/>
            <person name="Guo H."/>
            <person name="Ma Y."/>
            <person name="Sun W."/>
        </authorList>
    </citation>
    <scope>NUCLEOTIDE SEQUENCE [LARGE SCALE GENOMIC DNA]</scope>
    <source>
        <strain evidence="6">cv. br00</strain>
    </source>
</reference>
<dbReference type="PANTHER" id="PTHR32444">
    <property type="entry name" value="BULB-TYPE LECTIN DOMAIN-CONTAINING PROTEIN"/>
    <property type="match status" value="1"/>
</dbReference>
<evidence type="ECO:0000313" key="5">
    <source>
        <dbReference type="EMBL" id="KAB5533882.1"/>
    </source>
</evidence>
<accession>A0A5N5KU51</accession>
<dbReference type="Proteomes" id="UP000326939">
    <property type="component" value="Chromosome 11"/>
</dbReference>
<dbReference type="SUPFAM" id="SSF51110">
    <property type="entry name" value="alpha-D-mannose-specific plant lectins"/>
    <property type="match status" value="1"/>
</dbReference>
<sequence length="242" mass="27016">MVFLRFLYSCKFHLTNCSGTSSMIDDQAVWNTASSVLLEYNSIKSPSKTVVWVANRETPLKNSTGFFKIPDDGNLAVFDGNESTPIWSTNVSMPASNSLAKLLPSGNLDPAPGDFSFELDPRGCPQFFLYKNLSPYWRGGPWNGHTLSGLLDCKKWHCSFNSCATADLVGKGKHGEEFRWHQRTCVMGMLGVAHQLSAKHKMMCSAHACLDLRHSIVMISRNKILYYKVKVESGQNENRAEP</sequence>
<evidence type="ECO:0000313" key="6">
    <source>
        <dbReference type="Proteomes" id="UP000326939"/>
    </source>
</evidence>
<dbReference type="InterPro" id="IPR036426">
    <property type="entry name" value="Bulb-type_lectin_dom_sf"/>
</dbReference>
<dbReference type="PROSITE" id="PS50927">
    <property type="entry name" value="BULB_LECTIN"/>
    <property type="match status" value="1"/>
</dbReference>
<keyword evidence="2" id="KW-1015">Disulfide bond</keyword>
<feature type="domain" description="Bulb-type lectin" evidence="4">
    <location>
        <begin position="1"/>
        <end position="123"/>
    </location>
</feature>
<dbReference type="AlphaFoldDB" id="A0A5N5KU51"/>
<name>A0A5N5KU51_9ROSI</name>
<evidence type="ECO:0000256" key="2">
    <source>
        <dbReference type="ARBA" id="ARBA00023157"/>
    </source>
</evidence>
<gene>
    <name evidence="5" type="ORF">DKX38_016968</name>
</gene>
<evidence type="ECO:0000256" key="1">
    <source>
        <dbReference type="ARBA" id="ARBA00022729"/>
    </source>
</evidence>
<dbReference type="CDD" id="cd00028">
    <property type="entry name" value="B_lectin"/>
    <property type="match status" value="1"/>
</dbReference>
<dbReference type="EMBL" id="VDCV01000011">
    <property type="protein sequence ID" value="KAB5533882.1"/>
    <property type="molecule type" value="Genomic_DNA"/>
</dbReference>
<proteinExistence type="predicted"/>
<protein>
    <recommendedName>
        <fullName evidence="4">Bulb-type lectin domain-containing protein</fullName>
    </recommendedName>
</protein>
<dbReference type="Gene3D" id="2.90.10.10">
    <property type="entry name" value="Bulb-type lectin domain"/>
    <property type="match status" value="1"/>
</dbReference>
<dbReference type="Pfam" id="PF01453">
    <property type="entry name" value="B_lectin"/>
    <property type="match status" value="1"/>
</dbReference>
<organism evidence="5 6">
    <name type="scientific">Salix brachista</name>
    <dbReference type="NCBI Taxonomy" id="2182728"/>
    <lineage>
        <taxon>Eukaryota</taxon>
        <taxon>Viridiplantae</taxon>
        <taxon>Streptophyta</taxon>
        <taxon>Embryophyta</taxon>
        <taxon>Tracheophyta</taxon>
        <taxon>Spermatophyta</taxon>
        <taxon>Magnoliopsida</taxon>
        <taxon>eudicotyledons</taxon>
        <taxon>Gunneridae</taxon>
        <taxon>Pentapetalae</taxon>
        <taxon>rosids</taxon>
        <taxon>fabids</taxon>
        <taxon>Malpighiales</taxon>
        <taxon>Salicaceae</taxon>
        <taxon>Saliceae</taxon>
        <taxon>Salix</taxon>
    </lineage>
</organism>
<keyword evidence="3" id="KW-0325">Glycoprotein</keyword>
<comment type="caution">
    <text evidence="5">The sequence shown here is derived from an EMBL/GenBank/DDBJ whole genome shotgun (WGS) entry which is preliminary data.</text>
</comment>
<dbReference type="InterPro" id="IPR001480">
    <property type="entry name" value="Bulb-type_lectin_dom"/>
</dbReference>
<dbReference type="PANTHER" id="PTHR32444:SF235">
    <property type="entry name" value="OS01G0783900 PROTEIN"/>
    <property type="match status" value="1"/>
</dbReference>
<evidence type="ECO:0000259" key="4">
    <source>
        <dbReference type="PROSITE" id="PS50927"/>
    </source>
</evidence>
<keyword evidence="6" id="KW-1185">Reference proteome</keyword>
<evidence type="ECO:0000256" key="3">
    <source>
        <dbReference type="ARBA" id="ARBA00023180"/>
    </source>
</evidence>